<comment type="caution">
    <text evidence="2">The sequence shown here is derived from an EMBL/GenBank/DDBJ whole genome shotgun (WGS) entry which is preliminary data.</text>
</comment>
<dbReference type="InterPro" id="IPR002850">
    <property type="entry name" value="PIN_toxin-like"/>
</dbReference>
<feature type="domain" description="PIN" evidence="1">
    <location>
        <begin position="4"/>
        <end position="114"/>
    </location>
</feature>
<dbReference type="SUPFAM" id="SSF88723">
    <property type="entry name" value="PIN domain-like"/>
    <property type="match status" value="1"/>
</dbReference>
<gene>
    <name evidence="2" type="ORF">FHP89_07210</name>
</gene>
<reference evidence="2 3" key="1">
    <citation type="submission" date="2019-07" db="EMBL/GenBank/DDBJ databases">
        <title>The pathways for chlorine oxyanion respiration interact through the shared metabolite chlorate.</title>
        <authorList>
            <person name="Barnum T.P."/>
            <person name="Cheng Y."/>
            <person name="Hill K.A."/>
            <person name="Lucas L.N."/>
            <person name="Carlson H.K."/>
            <person name="Coates J.D."/>
        </authorList>
    </citation>
    <scope>NUCLEOTIDE SEQUENCE [LARGE SCALE GENOMIC DNA]</scope>
    <source>
        <strain evidence="2 3">SFB-1</strain>
    </source>
</reference>
<evidence type="ECO:0000259" key="1">
    <source>
        <dbReference type="Pfam" id="PF13470"/>
    </source>
</evidence>
<name>A0A557SLH1_9RHOO</name>
<dbReference type="AlphaFoldDB" id="A0A557SLH1"/>
<sequence length="144" mass="16530">MTATVLDTNTIMALWFFNDPALTTLRDWIAAGHTRLLTRDDALEELRRVLAYRQFACPPEHQAEILERYRAQAACVPAAEPPAELPRCRDTDDQKFLEIAHDGAARWLLTRDKALLRSGRHRLMRERCSVITPEAWQKAFAESV</sequence>
<organism evidence="2 3">
    <name type="scientific">Denitromonas halophila</name>
    <dbReference type="NCBI Taxonomy" id="1629404"/>
    <lineage>
        <taxon>Bacteria</taxon>
        <taxon>Pseudomonadati</taxon>
        <taxon>Pseudomonadota</taxon>
        <taxon>Betaproteobacteria</taxon>
        <taxon>Rhodocyclales</taxon>
        <taxon>Zoogloeaceae</taxon>
        <taxon>Denitromonas</taxon>
    </lineage>
</organism>
<proteinExistence type="predicted"/>
<protein>
    <submittedName>
        <fullName evidence="2">Putative toxin-antitoxin system toxin component, PIN family</fullName>
    </submittedName>
</protein>
<dbReference type="PANTHER" id="PTHR34610:SF3">
    <property type="entry name" value="SSL7007 PROTEIN"/>
    <property type="match status" value="1"/>
</dbReference>
<dbReference type="PANTHER" id="PTHR34610">
    <property type="entry name" value="SSL7007 PROTEIN"/>
    <property type="match status" value="1"/>
</dbReference>
<accession>A0A557SLH1</accession>
<dbReference type="NCBIfam" id="TIGR00305">
    <property type="entry name" value="putative toxin-antitoxin system toxin component, PIN family"/>
    <property type="match status" value="1"/>
</dbReference>
<dbReference type="Pfam" id="PF13470">
    <property type="entry name" value="PIN_3"/>
    <property type="match status" value="1"/>
</dbReference>
<evidence type="ECO:0000313" key="2">
    <source>
        <dbReference type="EMBL" id="TVO78259.1"/>
    </source>
</evidence>
<evidence type="ECO:0000313" key="3">
    <source>
        <dbReference type="Proteomes" id="UP000318349"/>
    </source>
</evidence>
<dbReference type="InterPro" id="IPR002716">
    <property type="entry name" value="PIN_dom"/>
</dbReference>
<dbReference type="EMBL" id="VMNI01000006">
    <property type="protein sequence ID" value="TVO78259.1"/>
    <property type="molecule type" value="Genomic_DNA"/>
</dbReference>
<dbReference type="Proteomes" id="UP000318349">
    <property type="component" value="Unassembled WGS sequence"/>
</dbReference>
<dbReference type="InterPro" id="IPR029060">
    <property type="entry name" value="PIN-like_dom_sf"/>
</dbReference>